<accession>A0A061IAA9</accession>
<feature type="compositionally biased region" description="Acidic residues" evidence="1">
    <location>
        <begin position="75"/>
        <end position="91"/>
    </location>
</feature>
<proteinExistence type="predicted"/>
<name>A0A061IAA9_CRIGR</name>
<organism evidence="2 3">
    <name type="scientific">Cricetulus griseus</name>
    <name type="common">Chinese hamster</name>
    <name type="synonym">Cricetulus barabensis griseus</name>
    <dbReference type="NCBI Taxonomy" id="10029"/>
    <lineage>
        <taxon>Eukaryota</taxon>
        <taxon>Metazoa</taxon>
        <taxon>Chordata</taxon>
        <taxon>Craniata</taxon>
        <taxon>Vertebrata</taxon>
        <taxon>Euteleostomi</taxon>
        <taxon>Mammalia</taxon>
        <taxon>Eutheria</taxon>
        <taxon>Euarchontoglires</taxon>
        <taxon>Glires</taxon>
        <taxon>Rodentia</taxon>
        <taxon>Myomorpha</taxon>
        <taxon>Muroidea</taxon>
        <taxon>Cricetidae</taxon>
        <taxon>Cricetinae</taxon>
        <taxon>Cricetulus</taxon>
    </lineage>
</organism>
<protein>
    <submittedName>
        <fullName evidence="2">Calmegin isoform 1</fullName>
    </submittedName>
</protein>
<evidence type="ECO:0000313" key="3">
    <source>
        <dbReference type="Proteomes" id="UP000030759"/>
    </source>
</evidence>
<feature type="region of interest" description="Disordered" evidence="1">
    <location>
        <begin position="75"/>
        <end position="103"/>
    </location>
</feature>
<gene>
    <name evidence="2" type="ORF">H671_3g8982</name>
</gene>
<dbReference type="AlphaFoldDB" id="A0A061IAA9"/>
<evidence type="ECO:0000256" key="1">
    <source>
        <dbReference type="SAM" id="MobiDB-lite"/>
    </source>
</evidence>
<dbReference type="Proteomes" id="UP000030759">
    <property type="component" value="Unassembled WGS sequence"/>
</dbReference>
<evidence type="ECO:0000313" key="2">
    <source>
        <dbReference type="EMBL" id="ERE80269.1"/>
    </source>
</evidence>
<reference evidence="3" key="1">
    <citation type="journal article" date="2013" name="Nat. Biotechnol.">
        <title>Chinese hamster genome sequenced from sorted chromosomes.</title>
        <authorList>
            <person name="Brinkrolf K."/>
            <person name="Rupp O."/>
            <person name="Laux H."/>
            <person name="Kollin F."/>
            <person name="Ernst W."/>
            <person name="Linke B."/>
            <person name="Kofler R."/>
            <person name="Romand S."/>
            <person name="Hesse F."/>
            <person name="Budach W.E."/>
            <person name="Galosy S."/>
            <person name="Muller D."/>
            <person name="Noll T."/>
            <person name="Wienberg J."/>
            <person name="Jostock T."/>
            <person name="Leonard M."/>
            <person name="Grillari J."/>
            <person name="Tauch A."/>
            <person name="Goesmann A."/>
            <person name="Helk B."/>
            <person name="Mott J.E."/>
            <person name="Puhler A."/>
            <person name="Borth N."/>
        </authorList>
    </citation>
    <scope>NUCLEOTIDE SEQUENCE [LARGE SCALE GENOMIC DNA]</scope>
    <source>
        <strain evidence="3">17A/GY</strain>
    </source>
</reference>
<dbReference type="EMBL" id="KE671421">
    <property type="protein sequence ID" value="ERE80269.1"/>
    <property type="molecule type" value="Genomic_DNA"/>
</dbReference>
<sequence>MVMEINCFVECPFSGDHIEDCNYKVPHLLKWKLDWPTHPWTPPSSKAQETPSSKILTYRVSAFNKICILEEEVGDLEEKSEEEGETIEGQEEVSKMSKSASEDEACNKLGRELQYRLCPPDDATLQWNSREFGFGDDSIIVNLR</sequence>